<dbReference type="AlphaFoldDB" id="F2WUC5"/>
<dbReference type="GO" id="GO:0003824">
    <property type="term" value="F:catalytic activity"/>
    <property type="evidence" value="ECO:0007669"/>
    <property type="project" value="InterPro"/>
</dbReference>
<dbReference type="GO" id="GO:0005737">
    <property type="term" value="C:cytoplasm"/>
    <property type="evidence" value="ECO:0007669"/>
    <property type="project" value="TreeGrafter"/>
</dbReference>
<evidence type="ECO:0000259" key="1">
    <source>
        <dbReference type="Pfam" id="PF00668"/>
    </source>
</evidence>
<evidence type="ECO:0000313" key="2">
    <source>
        <dbReference type="EMBL" id="ADZ45325.1"/>
    </source>
</evidence>
<reference evidence="2" key="1">
    <citation type="journal article" date="2011" name="Mol. Biosyst.">
        <title>Identification of the gene cluster involved in muraymycin biosynthesis from Streptomyces sp. NRRL 30471.</title>
        <authorList>
            <person name="Cheng L."/>
            <person name="Chen W."/>
            <person name="Zhai L."/>
            <person name="Xu D."/>
            <person name="Huang T."/>
            <person name="Lin S."/>
            <person name="Zhou X."/>
            <person name="Deng Z."/>
        </authorList>
    </citation>
    <scope>NUCLEOTIDE SEQUENCE</scope>
    <source>
        <strain evidence="2">NRRL 30471</strain>
    </source>
</reference>
<dbReference type="Gene3D" id="3.30.559.30">
    <property type="entry name" value="Nonribosomal peptide synthetase, condensation domain"/>
    <property type="match status" value="1"/>
</dbReference>
<dbReference type="GO" id="GO:0008610">
    <property type="term" value="P:lipid biosynthetic process"/>
    <property type="evidence" value="ECO:0007669"/>
    <property type="project" value="UniProtKB-ARBA"/>
</dbReference>
<gene>
    <name evidence="2" type="primary">mur13</name>
</gene>
<dbReference type="GO" id="GO:0043041">
    <property type="term" value="P:amino acid activation for nonribosomal peptide biosynthetic process"/>
    <property type="evidence" value="ECO:0007669"/>
    <property type="project" value="TreeGrafter"/>
</dbReference>
<dbReference type="SUPFAM" id="SSF52777">
    <property type="entry name" value="CoA-dependent acyltransferases"/>
    <property type="match status" value="2"/>
</dbReference>
<accession>F2WUC5</accession>
<proteinExistence type="predicted"/>
<dbReference type="InterPro" id="IPR001242">
    <property type="entry name" value="Condensation_dom"/>
</dbReference>
<dbReference type="GO" id="GO:0044550">
    <property type="term" value="P:secondary metabolite biosynthetic process"/>
    <property type="evidence" value="ECO:0007669"/>
    <property type="project" value="TreeGrafter"/>
</dbReference>
<feature type="domain" description="Condensation" evidence="1">
    <location>
        <begin position="29"/>
        <end position="220"/>
    </location>
</feature>
<dbReference type="PANTHER" id="PTHR45527">
    <property type="entry name" value="NONRIBOSOMAL PEPTIDE SYNTHETASE"/>
    <property type="match status" value="1"/>
</dbReference>
<protein>
    <submittedName>
        <fullName evidence="2">Amino acid adenylation domain protein</fullName>
    </submittedName>
</protein>
<name>F2WUC5_9ACTN</name>
<dbReference type="Gene3D" id="3.30.559.10">
    <property type="entry name" value="Chloramphenicol acetyltransferase-like domain"/>
    <property type="match status" value="1"/>
</dbReference>
<dbReference type="InterPro" id="IPR023213">
    <property type="entry name" value="CAT-like_dom_sf"/>
</dbReference>
<sequence length="448" mass="48521">MTGAPASLTARYLERFRSRWSGASGESVQVLPATSAQRRFAVLEVMAGRRLAVPLFFSLPCGLVDEDRLRRALERVADRHPALRCTVRIRNGLVVQEWSAERSPDVASVRIGSSDDAGRAAAQAIEVLEDHTAAGPLHAVLLRGPERDLIGFVFDHAVVDESSLRLFTTDLFLVLEHLDAPQRLGERPGAPWADFRDAVWAHLEREAAAAGGTRTDYWVRKLTPVAARALTTPSVGTGGTSVDVVEPPPLPLPEAGARPVLFPLALASLHRVLRSAGASPPTSIGYAWGGRQDSTDRVIGCFMNTVLSTDGPGPWNAPEQGLAAFVDDWWQDLEHADVPFDEVVTAVDRVARSSWPGTADALMVFEDLRNRAPLRLSGQAVEEWLSPVLSPKAELSTALRLDGDGLHLRLLTAPGHSWSAQAAEFAETWRGQLADLLDAYAHHKNPGG</sequence>
<organism evidence="2">
    <name type="scientific">Streptomyces sp. NRRL 30471</name>
    <dbReference type="NCBI Taxonomy" id="996287"/>
    <lineage>
        <taxon>Bacteria</taxon>
        <taxon>Bacillati</taxon>
        <taxon>Actinomycetota</taxon>
        <taxon>Actinomycetes</taxon>
        <taxon>Kitasatosporales</taxon>
        <taxon>Streptomycetaceae</taxon>
        <taxon>Streptomyces</taxon>
    </lineage>
</organism>
<dbReference type="EMBL" id="HQ257512">
    <property type="protein sequence ID" value="ADZ45325.1"/>
    <property type="molecule type" value="Genomic_DNA"/>
</dbReference>
<dbReference type="GO" id="GO:0031177">
    <property type="term" value="F:phosphopantetheine binding"/>
    <property type="evidence" value="ECO:0007669"/>
    <property type="project" value="TreeGrafter"/>
</dbReference>
<dbReference type="PANTHER" id="PTHR45527:SF1">
    <property type="entry name" value="FATTY ACID SYNTHASE"/>
    <property type="match status" value="1"/>
</dbReference>
<dbReference type="Pfam" id="PF00668">
    <property type="entry name" value="Condensation"/>
    <property type="match status" value="1"/>
</dbReference>